<dbReference type="Gene3D" id="3.30.465.10">
    <property type="match status" value="1"/>
</dbReference>
<dbReference type="SUPFAM" id="SSF56176">
    <property type="entry name" value="FAD-binding/transporter-associated domain-like"/>
    <property type="match status" value="1"/>
</dbReference>
<dbReference type="PANTHER" id="PTHR10801">
    <property type="entry name" value="24-DEHYDROCHOLESTEROL REDUCTASE"/>
    <property type="match status" value="1"/>
</dbReference>
<dbReference type="GO" id="GO:0050660">
    <property type="term" value="F:flavin adenine dinucleotide binding"/>
    <property type="evidence" value="ECO:0007669"/>
    <property type="project" value="InterPro"/>
</dbReference>
<sequence length="152" mass="16460">MLQHKHTSLALGVMSGCPGVTGACVAATCSWQLTRRHDIKVDTEKRTILVESNVPMDRLVEASLEHSLVPPVEMGFSGITAGGGYSGTSAESSSFKYGFFDRTICRTEMVLASDEIASCSETEDPDLTTLSENEVLIVQESYISIIHPYNTP</sequence>
<accession>A0A139HUV1</accession>
<dbReference type="InterPro" id="IPR016169">
    <property type="entry name" value="FAD-bd_PCMH_sub2"/>
</dbReference>
<evidence type="ECO:0000256" key="2">
    <source>
        <dbReference type="SAM" id="SignalP"/>
    </source>
</evidence>
<comment type="caution">
    <text evidence="4">The sequence shown here is derived from an EMBL/GenBank/DDBJ whole genome shotgun (WGS) entry which is preliminary data.</text>
</comment>
<dbReference type="PROSITE" id="PS51257">
    <property type="entry name" value="PROKAR_LIPOPROTEIN"/>
    <property type="match status" value="1"/>
</dbReference>
<evidence type="ECO:0000259" key="3">
    <source>
        <dbReference type="Pfam" id="PF01565"/>
    </source>
</evidence>
<dbReference type="AlphaFoldDB" id="A0A139HUV1"/>
<dbReference type="InterPro" id="IPR040165">
    <property type="entry name" value="Diminuto-like"/>
</dbReference>
<dbReference type="STRING" id="113226.A0A139HUV1"/>
<evidence type="ECO:0000256" key="1">
    <source>
        <dbReference type="ARBA" id="ARBA00023002"/>
    </source>
</evidence>
<reference evidence="4 5" key="1">
    <citation type="submission" date="2015-07" db="EMBL/GenBank/DDBJ databases">
        <title>Comparative genomics of the Sigatoka disease complex on banana suggests a link between parallel evolutionary changes in Pseudocercospora fijiensis and Pseudocercospora eumusae and increased virulence on the banana host.</title>
        <authorList>
            <person name="Chang T.-C."/>
            <person name="Salvucci A."/>
            <person name="Crous P.W."/>
            <person name="Stergiopoulos I."/>
        </authorList>
    </citation>
    <scope>NUCLEOTIDE SEQUENCE [LARGE SCALE GENOMIC DNA]</scope>
    <source>
        <strain evidence="4 5">CBS 116634</strain>
    </source>
</reference>
<evidence type="ECO:0000313" key="5">
    <source>
        <dbReference type="Proteomes" id="UP000073492"/>
    </source>
</evidence>
<keyword evidence="5" id="KW-1185">Reference proteome</keyword>
<feature type="chain" id="PRO_5007297017" description="FAD linked oxidase N-terminal domain-containing protein" evidence="2">
    <location>
        <begin position="23"/>
        <end position="152"/>
    </location>
</feature>
<dbReference type="Proteomes" id="UP000073492">
    <property type="component" value="Unassembled WGS sequence"/>
</dbReference>
<dbReference type="EMBL" id="LFZO01000556">
    <property type="protein sequence ID" value="KXT06226.1"/>
    <property type="molecule type" value="Genomic_DNA"/>
</dbReference>
<organism evidence="4 5">
    <name type="scientific">Pseudocercospora musae</name>
    <dbReference type="NCBI Taxonomy" id="113226"/>
    <lineage>
        <taxon>Eukaryota</taxon>
        <taxon>Fungi</taxon>
        <taxon>Dikarya</taxon>
        <taxon>Ascomycota</taxon>
        <taxon>Pezizomycotina</taxon>
        <taxon>Dothideomycetes</taxon>
        <taxon>Dothideomycetidae</taxon>
        <taxon>Mycosphaerellales</taxon>
        <taxon>Mycosphaerellaceae</taxon>
        <taxon>Pseudocercospora</taxon>
    </lineage>
</organism>
<gene>
    <name evidence="4" type="ORF">AC579_2614</name>
</gene>
<keyword evidence="2" id="KW-0732">Signal</keyword>
<dbReference type="GO" id="GO:0016020">
    <property type="term" value="C:membrane"/>
    <property type="evidence" value="ECO:0007669"/>
    <property type="project" value="TreeGrafter"/>
</dbReference>
<protein>
    <recommendedName>
        <fullName evidence="3">FAD linked oxidase N-terminal domain-containing protein</fullName>
    </recommendedName>
</protein>
<keyword evidence="1" id="KW-0560">Oxidoreductase</keyword>
<feature type="domain" description="FAD linked oxidase N-terminal" evidence="3">
    <location>
        <begin position="35"/>
        <end position="120"/>
    </location>
</feature>
<dbReference type="GO" id="GO:0005737">
    <property type="term" value="C:cytoplasm"/>
    <property type="evidence" value="ECO:0007669"/>
    <property type="project" value="TreeGrafter"/>
</dbReference>
<dbReference type="PANTHER" id="PTHR10801:SF0">
    <property type="entry name" value="DELTA(24)-STEROL REDUCTASE"/>
    <property type="match status" value="1"/>
</dbReference>
<dbReference type="InterPro" id="IPR006094">
    <property type="entry name" value="Oxid_FAD_bind_N"/>
</dbReference>
<dbReference type="OrthoDB" id="415825at2759"/>
<dbReference type="GO" id="GO:0000246">
    <property type="term" value="F:Delta24(24-1) sterol reductase activity"/>
    <property type="evidence" value="ECO:0007669"/>
    <property type="project" value="TreeGrafter"/>
</dbReference>
<name>A0A139HUV1_9PEZI</name>
<dbReference type="Pfam" id="PF01565">
    <property type="entry name" value="FAD_binding_4"/>
    <property type="match status" value="1"/>
</dbReference>
<evidence type="ECO:0000313" key="4">
    <source>
        <dbReference type="EMBL" id="KXT06226.1"/>
    </source>
</evidence>
<dbReference type="GO" id="GO:0008202">
    <property type="term" value="P:steroid metabolic process"/>
    <property type="evidence" value="ECO:0007669"/>
    <property type="project" value="TreeGrafter"/>
</dbReference>
<proteinExistence type="predicted"/>
<dbReference type="InterPro" id="IPR036318">
    <property type="entry name" value="FAD-bd_PCMH-like_sf"/>
</dbReference>
<feature type="signal peptide" evidence="2">
    <location>
        <begin position="1"/>
        <end position="22"/>
    </location>
</feature>